<keyword evidence="18" id="KW-0862">Zinc</keyword>
<dbReference type="InterPro" id="IPR012337">
    <property type="entry name" value="RNaseH-like_sf"/>
</dbReference>
<dbReference type="GO" id="GO:0006508">
    <property type="term" value="P:proteolysis"/>
    <property type="evidence" value="ECO:0007669"/>
    <property type="project" value="UniProtKB-KW"/>
</dbReference>
<dbReference type="PROSITE" id="PS50013">
    <property type="entry name" value="CHROMO_2"/>
    <property type="match status" value="1"/>
</dbReference>
<dbReference type="InterPro" id="IPR041373">
    <property type="entry name" value="RT_RNaseH"/>
</dbReference>
<feature type="compositionally biased region" description="Polar residues" evidence="20">
    <location>
        <begin position="2111"/>
        <end position="2125"/>
    </location>
</feature>
<gene>
    <name evidence="24" type="ORF">RhiXN_09520</name>
</gene>
<dbReference type="InterPro" id="IPR023780">
    <property type="entry name" value="Chromo_domain"/>
</dbReference>
<dbReference type="InterPro" id="IPR036397">
    <property type="entry name" value="RNaseH_sf"/>
</dbReference>
<dbReference type="Proteomes" id="UP000650533">
    <property type="component" value="Chromosome 8"/>
</dbReference>
<evidence type="ECO:0000256" key="17">
    <source>
        <dbReference type="ARBA" id="ARBA00023268"/>
    </source>
</evidence>
<evidence type="ECO:0000256" key="15">
    <source>
        <dbReference type="ARBA" id="ARBA00023125"/>
    </source>
</evidence>
<feature type="region of interest" description="Disordered" evidence="20">
    <location>
        <begin position="1005"/>
        <end position="1037"/>
    </location>
</feature>
<dbReference type="PROSITE" id="PS50994">
    <property type="entry name" value="INTEGRASE"/>
    <property type="match status" value="1"/>
</dbReference>
<evidence type="ECO:0000259" key="21">
    <source>
        <dbReference type="PROSITE" id="PS50013"/>
    </source>
</evidence>
<dbReference type="CDD" id="cd09274">
    <property type="entry name" value="RNase_HI_RT_Ty3"/>
    <property type="match status" value="1"/>
</dbReference>
<keyword evidence="13" id="KW-0695">RNA-directed DNA polymerase</keyword>
<dbReference type="GO" id="GO:0003723">
    <property type="term" value="F:RNA binding"/>
    <property type="evidence" value="ECO:0007669"/>
    <property type="project" value="UniProtKB-KW"/>
</dbReference>
<evidence type="ECO:0000256" key="9">
    <source>
        <dbReference type="ARBA" id="ARBA00022801"/>
    </source>
</evidence>
<dbReference type="FunFam" id="3.30.70.270:FF:000063">
    <property type="entry name" value="Zinc knuckle domaincontaining protein"/>
    <property type="match status" value="1"/>
</dbReference>
<dbReference type="Pfam" id="PF17921">
    <property type="entry name" value="Integrase_H2C2"/>
    <property type="match status" value="1"/>
</dbReference>
<evidence type="ECO:0000256" key="5">
    <source>
        <dbReference type="ARBA" id="ARBA00022722"/>
    </source>
</evidence>
<dbReference type="Gene3D" id="1.10.340.70">
    <property type="match status" value="1"/>
</dbReference>
<feature type="compositionally biased region" description="Polar residues" evidence="20">
    <location>
        <begin position="2134"/>
        <end position="2145"/>
    </location>
</feature>
<dbReference type="InterPro" id="IPR043128">
    <property type="entry name" value="Rev_trsase/Diguanyl_cyclase"/>
</dbReference>
<dbReference type="InterPro" id="IPR016197">
    <property type="entry name" value="Chromo-like_dom_sf"/>
</dbReference>
<dbReference type="GO" id="GO:0006310">
    <property type="term" value="P:DNA recombination"/>
    <property type="evidence" value="ECO:0007669"/>
    <property type="project" value="UniProtKB-KW"/>
</dbReference>
<feature type="compositionally biased region" description="Polar residues" evidence="20">
    <location>
        <begin position="785"/>
        <end position="813"/>
    </location>
</feature>
<dbReference type="InterPro" id="IPR001878">
    <property type="entry name" value="Znf_CCHC"/>
</dbReference>
<keyword evidence="7" id="KW-0064">Aspartyl protease</keyword>
<feature type="domain" description="Chromo" evidence="21">
    <location>
        <begin position="3596"/>
        <end position="3659"/>
    </location>
</feature>
<evidence type="ECO:0000256" key="7">
    <source>
        <dbReference type="ARBA" id="ARBA00022750"/>
    </source>
</evidence>
<evidence type="ECO:0000256" key="6">
    <source>
        <dbReference type="ARBA" id="ARBA00022723"/>
    </source>
</evidence>
<evidence type="ECO:0000256" key="16">
    <source>
        <dbReference type="ARBA" id="ARBA00023172"/>
    </source>
</evidence>
<evidence type="ECO:0000256" key="3">
    <source>
        <dbReference type="ARBA" id="ARBA00022679"/>
    </source>
</evidence>
<feature type="region of interest" description="Disordered" evidence="20">
    <location>
        <begin position="774"/>
        <end position="813"/>
    </location>
</feature>
<keyword evidence="12" id="KW-0229">DNA integration</keyword>
<feature type="region of interest" description="Disordered" evidence="20">
    <location>
        <begin position="970"/>
        <end position="989"/>
    </location>
</feature>
<evidence type="ECO:0000256" key="11">
    <source>
        <dbReference type="ARBA" id="ARBA00022884"/>
    </source>
</evidence>
<evidence type="ECO:0000259" key="22">
    <source>
        <dbReference type="PROSITE" id="PS50158"/>
    </source>
</evidence>
<dbReference type="Gene3D" id="2.40.50.40">
    <property type="match status" value="1"/>
</dbReference>
<dbReference type="GO" id="GO:0006338">
    <property type="term" value="P:chromatin remodeling"/>
    <property type="evidence" value="ECO:0007669"/>
    <property type="project" value="UniProtKB-ARBA"/>
</dbReference>
<dbReference type="GO" id="GO:0003964">
    <property type="term" value="F:RNA-directed DNA polymerase activity"/>
    <property type="evidence" value="ECO:0007669"/>
    <property type="project" value="UniProtKB-KW"/>
</dbReference>
<feature type="region of interest" description="Disordered" evidence="20">
    <location>
        <begin position="2088"/>
        <end position="2161"/>
    </location>
</feature>
<evidence type="ECO:0000256" key="19">
    <source>
        <dbReference type="SAM" id="Coils"/>
    </source>
</evidence>
<feature type="compositionally biased region" description="Polar residues" evidence="20">
    <location>
        <begin position="1345"/>
        <end position="1356"/>
    </location>
</feature>
<feature type="compositionally biased region" description="Basic residues" evidence="20">
    <location>
        <begin position="941"/>
        <end position="954"/>
    </location>
</feature>
<dbReference type="InterPro" id="IPR021109">
    <property type="entry name" value="Peptidase_aspartic_dom_sf"/>
</dbReference>
<dbReference type="CDD" id="cd00303">
    <property type="entry name" value="retropepsin_like"/>
    <property type="match status" value="1"/>
</dbReference>
<dbReference type="Gene3D" id="3.10.10.10">
    <property type="entry name" value="HIV Type 1 Reverse Transcriptase, subunit A, domain 1"/>
    <property type="match status" value="1"/>
</dbReference>
<keyword evidence="9" id="KW-0378">Hydrolase</keyword>
<dbReference type="EC" id="2.7.7.49" evidence="1"/>
<dbReference type="CDD" id="cd18977">
    <property type="entry name" value="CD_POL_like"/>
    <property type="match status" value="1"/>
</dbReference>
<evidence type="ECO:0000259" key="23">
    <source>
        <dbReference type="PROSITE" id="PS50994"/>
    </source>
</evidence>
<feature type="compositionally biased region" description="Low complexity" evidence="20">
    <location>
        <begin position="1008"/>
        <end position="1019"/>
    </location>
</feature>
<feature type="region of interest" description="Disordered" evidence="20">
    <location>
        <begin position="1702"/>
        <end position="1769"/>
    </location>
</feature>
<dbReference type="GO" id="GO:0004190">
    <property type="term" value="F:aspartic-type endopeptidase activity"/>
    <property type="evidence" value="ECO:0007669"/>
    <property type="project" value="UniProtKB-KW"/>
</dbReference>
<dbReference type="PANTHER" id="PTHR37984:SF5">
    <property type="entry name" value="PROTEIN NYNRIN-LIKE"/>
    <property type="match status" value="1"/>
</dbReference>
<feature type="compositionally biased region" description="Low complexity" evidence="20">
    <location>
        <begin position="1435"/>
        <end position="1449"/>
    </location>
</feature>
<dbReference type="Pfam" id="PF03732">
    <property type="entry name" value="Retrotrans_gag"/>
    <property type="match status" value="1"/>
</dbReference>
<dbReference type="SUPFAM" id="SSF56672">
    <property type="entry name" value="DNA/RNA polymerases"/>
    <property type="match status" value="1"/>
</dbReference>
<feature type="region of interest" description="Disordered" evidence="20">
    <location>
        <begin position="1563"/>
        <end position="1655"/>
    </location>
</feature>
<feature type="compositionally biased region" description="Acidic residues" evidence="20">
    <location>
        <begin position="2088"/>
        <end position="2102"/>
    </location>
</feature>
<dbReference type="InterPro" id="IPR043502">
    <property type="entry name" value="DNA/RNA_pol_sf"/>
</dbReference>
<dbReference type="SUPFAM" id="SSF54160">
    <property type="entry name" value="Chromo domain-like"/>
    <property type="match status" value="1"/>
</dbReference>
<feature type="compositionally biased region" description="Basic and acidic residues" evidence="20">
    <location>
        <begin position="1709"/>
        <end position="1718"/>
    </location>
</feature>
<evidence type="ECO:0000256" key="2">
    <source>
        <dbReference type="ARBA" id="ARBA00022670"/>
    </source>
</evidence>
<feature type="compositionally biased region" description="Basic and acidic residues" evidence="20">
    <location>
        <begin position="849"/>
        <end position="867"/>
    </location>
</feature>
<keyword evidence="10" id="KW-0460">Magnesium</keyword>
<dbReference type="RefSeq" id="XP_043182170.1">
    <property type="nucleotide sequence ID" value="XM_043329336.1"/>
</dbReference>
<dbReference type="GO" id="GO:0004519">
    <property type="term" value="F:endonuclease activity"/>
    <property type="evidence" value="ECO:0007669"/>
    <property type="project" value="UniProtKB-KW"/>
</dbReference>
<keyword evidence="14" id="KW-0239">DNA-directed DNA polymerase</keyword>
<feature type="compositionally biased region" description="Polar residues" evidence="20">
    <location>
        <begin position="883"/>
        <end position="903"/>
    </location>
</feature>
<evidence type="ECO:0000256" key="4">
    <source>
        <dbReference type="ARBA" id="ARBA00022695"/>
    </source>
</evidence>
<reference evidence="24" key="1">
    <citation type="submission" date="2020-05" db="EMBL/GenBank/DDBJ databases">
        <title>Evolutionary and genomic comparisons of hybrid uninucleate and nonhybrid Rhizoctonia fungi.</title>
        <authorList>
            <person name="Li C."/>
            <person name="Chen X."/>
        </authorList>
    </citation>
    <scope>NUCLEOTIDE SEQUENCE</scope>
    <source>
        <strain evidence="24">AG-1 IA</strain>
    </source>
</reference>
<dbReference type="Gene3D" id="2.40.70.10">
    <property type="entry name" value="Acid Proteases"/>
    <property type="match status" value="1"/>
</dbReference>
<dbReference type="Pfam" id="PF17919">
    <property type="entry name" value="RT_RNaseH_2"/>
    <property type="match status" value="1"/>
</dbReference>
<dbReference type="GeneID" id="67031799"/>
<dbReference type="Pfam" id="PF00385">
    <property type="entry name" value="Chromo"/>
    <property type="match status" value="1"/>
</dbReference>
<keyword evidence="5" id="KW-0540">Nuclease</keyword>
<dbReference type="GO" id="GO:0003887">
    <property type="term" value="F:DNA-directed DNA polymerase activity"/>
    <property type="evidence" value="ECO:0007669"/>
    <property type="project" value="UniProtKB-KW"/>
</dbReference>
<feature type="compositionally biased region" description="Polar residues" evidence="20">
    <location>
        <begin position="1580"/>
        <end position="1589"/>
    </location>
</feature>
<organism evidence="24 25">
    <name type="scientific">Rhizoctonia solani</name>
    <dbReference type="NCBI Taxonomy" id="456999"/>
    <lineage>
        <taxon>Eukaryota</taxon>
        <taxon>Fungi</taxon>
        <taxon>Dikarya</taxon>
        <taxon>Basidiomycota</taxon>
        <taxon>Agaricomycotina</taxon>
        <taxon>Agaricomycetes</taxon>
        <taxon>Cantharellales</taxon>
        <taxon>Ceratobasidiaceae</taxon>
        <taxon>Rhizoctonia</taxon>
    </lineage>
</organism>
<dbReference type="Pfam" id="PF00078">
    <property type="entry name" value="RVT_1"/>
    <property type="match status" value="1"/>
</dbReference>
<feature type="region of interest" description="Disordered" evidence="20">
    <location>
        <begin position="2504"/>
        <end position="2533"/>
    </location>
</feature>
<keyword evidence="16" id="KW-0233">DNA recombination</keyword>
<evidence type="ECO:0000313" key="24">
    <source>
        <dbReference type="EMBL" id="QRW21933.1"/>
    </source>
</evidence>
<feature type="domain" description="CCHC-type" evidence="22">
    <location>
        <begin position="828"/>
        <end position="842"/>
    </location>
</feature>
<dbReference type="InterPro" id="IPR041588">
    <property type="entry name" value="Integrase_H2C2"/>
</dbReference>
<evidence type="ECO:0000256" key="1">
    <source>
        <dbReference type="ARBA" id="ARBA00012493"/>
    </source>
</evidence>
<dbReference type="PROSITE" id="PS50158">
    <property type="entry name" value="ZF_CCHC"/>
    <property type="match status" value="1"/>
</dbReference>
<keyword evidence="15" id="KW-0238">DNA-binding</keyword>
<keyword evidence="8" id="KW-0255">Endonuclease</keyword>
<dbReference type="SMART" id="SM00343">
    <property type="entry name" value="ZnF_C2HC"/>
    <property type="match status" value="2"/>
</dbReference>
<sequence length="3665" mass="411965">MLSAELENIFGLQAPSPLVFKEQGPGIELLADLVSKYLLRNYKEKPVLAKWLEDLTTAAEEVSKGNPTSIQLKQTSKLSVVQKQTNKYLELEATTKKANKCATEMAKTAQGCNWRHGIDDLEDVPEEATLYTTGQHDYSKVDKLVIKCKSKTTNKIQFQCSAAGCQKSWTNCQPQCQFAHAIEESCFIDPNMLTEISMVASKIALGSKVAELDSQPSVFSAAPAAGQQAKQLCFDLSDVNYVCTAQILPSKVNLPEFGKMIQTADSYTTHKSGSYLAQCQLPMESARICCSTVKELQLYKDLTISFDRGTAICPQSFTTIHITTPDTWEAHLMKAVEASGISCTGQYNCEELKKGLSNARRLTQALSASTIKRPISPDTGTLGYTAPIFPILPTITSRTPSCASSRASQRTTSHQGLSYPHEMATCSWSSACPQSPLNQGELGPTLPATAVESTSLEPEVYGEVSLSQAISLILGLQNQVLRLERELKETKEATKEVQDWMGAVNQALTCIEARGGAPHTPEDRKPPAVKATPRPLPKTNPLPAPSAPLVAWANPTKAPPTFAQPTPVQAPPRGYTPPPSLPIRLRSPQVPQPVAPVAAYQAPVKVDHPDAYTGKIGNKARQWLTQMLAWVHLNQQMFPTDQETLLFLLMNMKDVAGAWAHPHLDQLGSHRALIQTVGKFKTEFLAAFGDPNAMQAAKRQITQLTQTGTCAEYITKFRTIAMDLDWNNTALCGQFAQGLHWEVSRLIATWERRPTTLLKLQNAALVIDNALQEERASHPRGNKPGTFTTTPNRGASTSQQATRPGCLSSNPNFVSKEEQNRCRAEGLCIKCGKTGHKFAECRTGWKATSKEEGVKKEATKKIKEGMPRHSTPRSSVLPRDSIPTDSPSNPFGPTRYSIEQSSPEELVIPQPIKPYESPIKPHASMPALEDPQAGPSSSRRISPHSHKSSSRHSPRLSPLEYEAIQEANKLAKPSSSIRKPSPFGHKASSATFQRMIPVFGLPDIEMLEPSSSKPQPSEPMNSHELKRSKGKTSEAHISKHRETQAALLDPNDRSFTNDPAIQKYLPYSPSTTLYPLNEESPGEFNYQPDCTQMTSWCRKNPQANSFRKVYRQLGRVFYHVEIPPAHENRYPSPSCEQWASHYFKLLDTVVTFRPTCRITTKLVPAQEINHWPEYGKLHIDLNKLIKRTVHSVYDMEELLPIPEWPEHDCLFTSHSFEVAAVTYRDQMERFIQKLYEILGRQLQTGPPSPVISAGHLSEVEPGQEHLRDRTLQLKQDMTLLVPKSSRASSVTPQEAAQENLLRSLIKPTSQVTIASPLLPDPQVSPPTVTLHTSSSTPPGQPPSSLHSSKASLTVTMQPRYLGPDNGTTLIPSEPLPPPPSSIATSSSRSIPLGRIPEESPHVTLQVPSTLERTERLRREAARSIGPRPPTPRPTIVPSTSSEETLPSSPRGNASVPIAQPSAIPPFNIQALEDYINNLSDGSIDGLSSSESSTGRDQVAPELIAPATPADSITSVSSAATHTMQIPVAQSTPRIRSQVEEDHVRNIPYNPPLSNAARRVSLAGPSIPLRDPPPHADFINRRSSLGANRRSSGRPAIPAESFTRVSTIPEERSSRLAESAHRRPTSSPESRRTPLSIHTNLPYLQEQPAPVTREEANMSRRGNFLAPLLAPVPQLQVPPAPPIDRTRLPPHIIGRMVSSRRFSELFNDPPPRDQLRDRLAPLAEGGGGNDPPYDSNEGDFDNSGRRRNNPPRRNGGGPPNDPEDPGNEPYAQANAARARPFNPAPVHFDTKLKPDIIPEWDGDTKKLSRWMTSINNIAEYSSYTRIQLGQQIPLRFTGRALRWFNALDKDYRRTITEDWPALRQAITIHFMNRTFLNRSKNEAMRIRFRDKDHSEETPEDYVIRKMEALTIVSDWTDSELIFEIMNGAPKSWTTHIDTSRIVTWEDFLDKIAWHEEDLLGKDSSHNSDIQRQLHQMQSTLKRLEGNRHSRPSARSHLAGSKPVGWHQNNPPPKYPKDDSTVSKGKTPKDKKARPCRHCGSMMHWDRDCKHAKKNSRFVRSHMAQADDDEWEAQEAYEDLCDEAYLDETEYDTEGEESVSEEEQDFHKPLQSLAVSTSSAKPSSGSQEEQHGLEGTTVSQGTNSADQGSKESDSSVFSGYVQPKLPTRKSLNKKLKMASSHTATAKNGEEITLKRLMSRPPGTAFFGSKATIIKGWLQTNNGPKKRITFDSGSEITLINESILKTLDPSPRVRIGQKLKLIQVTGNSSLSQYISLPIIFDTEQGLVKMIVEAYIVPNMNTPFILGTDFASQYQLSLVRNGEGTRIVFGDTGRSIPVEESDSSPRIDQQGNTFMVEVAQGFIKNSEKIKISKKAYKKRLQHRKLPPNTVKVKVYETVTIPAHTIKLIKVKTIWKEGQASGFMDRSFNSHRQEEHLFAITDCLIDRNNPKIQVSNLSEHPLRLQGGEILGYMHDPNEYLAKEKDITKEEKDSIIKYATLVQAMVQRKAEEKPTVQEEELMKSPEGGPKTAEVPDPEPVPSDRFLQEVNFSEHLTPNQRTKLEKVLRKHELAFGLDGRLGTHNTQLEIRLRPGTKEISLTPYHASPAKREVIDKQIEEWLKLGVIEPSKSAWGFPVIVVYRNSKPRLCVDYRRLNEVAVPDEYPLPKQTDILHALEGAQWLTTLDALAGFTQLTIKEEDREKLAFRCHNGHWQPTKLLFGYRNGPAEFQRVMNRILSRFLWQFALVYIDDIVIYSVKFEDHCNHLDQVLGAIEEAEITLSPKKCHIGYQSLLLLGQKVSRLGLSTHKEKVDAILELEPPKNVPTLQTFLGMMTYFSSYIPFYSWIVAPLFKLLKKGTAWSWEEKEQQAFELAKEALASAPVMAYPIIGKPYRLYTDACDYGLGGILQQVQLIKIKDLKGTKAYKYLKGEYDKGNPVPRMTIPASKQRDDVTGGDTWDKQDFEETTVQVEQVIAYWSRILKEAERNYSPTERKALALKEALVKFQVYLEGAEFVAITDHAALTWSKTYNNVNRRLMTWGLVFSAYPGMQIVHRAGRVHDNADPISRLRRRTPYHTSPLADQSTPLKLNMEEDPLRNLYKEINERFEEKLLRVASAFTQSYKIGNSQKPIKKWIPTPAEAISYQTTTSYSVEISINSEEITRFIEAYKKDSHFKQVMEEFKSHHNPLNPPFHQYQIGDNGLIYFIDSQEKYRLCVPRDLQVDILKENHDNLNQGAHAGYAKTYHRIASVYYWPKMARSIQKYVHTCDICQKAGHRRHGPRGFLQPLPIPQQPFEVVSMDFIMDLPPSNNYNAILVIVDKLTKYGHFIPCTTQIDEVQTAQLFHDHIWCHYGLPRQVITDRDARWTGAFWGHLVSMLGIRRALTTAHHPQSDGQTEILNQTTEVAIRVFTNPAKDNWSKLLSGFAHSYNTSVHTSTQQTPAFLLRGFQPLTSADLLALTSENIPRPAQESQTAEEFKESMELARSLAKDALKVAQNYQQKYYNSDKTHVTFEPGDLVLINPHSLNLLKHQSGKGNKLNMRYEGPFEVMESISPVAYRIRLPASYRIHPIINIAHLESYKASPPEFGSRPTQNIPREDFQQMPEYEVERIVEERTIKKGNKRIRQYKIRWLGYSSEHDRWRTEKELRNAPEVIKEWKRTSGSTIHPNHRKKKEF</sequence>
<dbReference type="PANTHER" id="PTHR37984">
    <property type="entry name" value="PROTEIN CBG26694"/>
    <property type="match status" value="1"/>
</dbReference>
<dbReference type="CDD" id="cd01647">
    <property type="entry name" value="RT_LTR"/>
    <property type="match status" value="1"/>
</dbReference>
<protein>
    <recommendedName>
        <fullName evidence="1">RNA-directed DNA polymerase</fullName>
        <ecNumber evidence="1">2.7.7.49</ecNumber>
    </recommendedName>
</protein>
<dbReference type="GO" id="GO:0003677">
    <property type="term" value="F:DNA binding"/>
    <property type="evidence" value="ECO:0007669"/>
    <property type="project" value="UniProtKB-KW"/>
</dbReference>
<feature type="region of interest" description="Disordered" evidence="20">
    <location>
        <begin position="516"/>
        <end position="540"/>
    </location>
</feature>
<keyword evidence="2" id="KW-0645">Protease</keyword>
<evidence type="ECO:0000256" key="18">
    <source>
        <dbReference type="PROSITE-ProRule" id="PRU00047"/>
    </source>
</evidence>
<name>A0A8H8NZT0_9AGAM</name>
<keyword evidence="17" id="KW-0511">Multifunctional enzyme</keyword>
<feature type="compositionally biased region" description="Basic and acidic residues" evidence="20">
    <location>
        <begin position="2504"/>
        <end position="2517"/>
    </location>
</feature>
<evidence type="ECO:0000256" key="13">
    <source>
        <dbReference type="ARBA" id="ARBA00022918"/>
    </source>
</evidence>
<dbReference type="KEGG" id="rsx:RhiXN_09520"/>
<dbReference type="InterPro" id="IPR001584">
    <property type="entry name" value="Integrase_cat-core"/>
</dbReference>
<keyword evidence="19" id="KW-0175">Coiled coil</keyword>
<dbReference type="GO" id="GO:0015074">
    <property type="term" value="P:DNA integration"/>
    <property type="evidence" value="ECO:0007669"/>
    <property type="project" value="UniProtKB-KW"/>
</dbReference>
<feature type="coiled-coil region" evidence="19">
    <location>
        <begin position="466"/>
        <end position="493"/>
    </location>
</feature>
<dbReference type="InterPro" id="IPR000953">
    <property type="entry name" value="Chromo/chromo_shadow_dom"/>
</dbReference>
<feature type="compositionally biased region" description="Basic and acidic residues" evidence="20">
    <location>
        <begin position="1021"/>
        <end position="1037"/>
    </location>
</feature>
<dbReference type="InterPro" id="IPR005162">
    <property type="entry name" value="Retrotrans_gag_dom"/>
</dbReference>
<keyword evidence="11" id="KW-0694">RNA-binding</keyword>
<keyword evidence="4" id="KW-0548">Nucleotidyltransferase</keyword>
<dbReference type="InterPro" id="IPR056924">
    <property type="entry name" value="SH3_Tf2-1"/>
</dbReference>
<dbReference type="Gene3D" id="3.30.420.10">
    <property type="entry name" value="Ribonuclease H-like superfamily/Ribonuclease H"/>
    <property type="match status" value="1"/>
</dbReference>
<feature type="compositionally biased region" description="Low complexity" evidence="20">
    <location>
        <begin position="1381"/>
        <end position="1392"/>
    </location>
</feature>
<keyword evidence="18" id="KW-0863">Zinc-finger</keyword>
<evidence type="ECO:0000256" key="10">
    <source>
        <dbReference type="ARBA" id="ARBA00022842"/>
    </source>
</evidence>
<evidence type="ECO:0000256" key="14">
    <source>
        <dbReference type="ARBA" id="ARBA00022932"/>
    </source>
</evidence>
<dbReference type="FunFam" id="1.10.340.70:FF:000001">
    <property type="entry name" value="Retrovirus-related Pol polyprotein from transposon gypsy-like Protein"/>
    <property type="match status" value="1"/>
</dbReference>
<dbReference type="InterPro" id="IPR041577">
    <property type="entry name" value="RT_RNaseH_2"/>
</dbReference>
<evidence type="ECO:0000256" key="12">
    <source>
        <dbReference type="ARBA" id="ARBA00022908"/>
    </source>
</evidence>
<feature type="region of interest" description="Disordered" evidence="20">
    <location>
        <begin position="1315"/>
        <end position="1460"/>
    </location>
</feature>
<feature type="compositionally biased region" description="Low complexity" evidence="20">
    <location>
        <begin position="1624"/>
        <end position="1635"/>
    </location>
</feature>
<keyword evidence="3" id="KW-0808">Transferase</keyword>
<dbReference type="InterPro" id="IPR050951">
    <property type="entry name" value="Retrovirus_Pol_polyprotein"/>
</dbReference>
<feature type="compositionally biased region" description="Basic and acidic residues" evidence="20">
    <location>
        <begin position="1608"/>
        <end position="1620"/>
    </location>
</feature>
<evidence type="ECO:0000313" key="25">
    <source>
        <dbReference type="Proteomes" id="UP000650533"/>
    </source>
</evidence>
<evidence type="ECO:0000256" key="20">
    <source>
        <dbReference type="SAM" id="MobiDB-lite"/>
    </source>
</evidence>
<evidence type="ECO:0000256" key="8">
    <source>
        <dbReference type="ARBA" id="ARBA00022759"/>
    </source>
</evidence>
<accession>A0A8H8NZT0</accession>
<dbReference type="SMART" id="SM00298">
    <property type="entry name" value="CHROMO"/>
    <property type="match status" value="1"/>
</dbReference>
<dbReference type="InterPro" id="IPR000477">
    <property type="entry name" value="RT_dom"/>
</dbReference>
<proteinExistence type="predicted"/>
<dbReference type="SUPFAM" id="SSF53098">
    <property type="entry name" value="Ribonuclease H-like"/>
    <property type="match status" value="1"/>
</dbReference>
<dbReference type="Pfam" id="PF24626">
    <property type="entry name" value="SH3_Tf2-1"/>
    <property type="match status" value="1"/>
</dbReference>
<dbReference type="Pfam" id="PF17917">
    <property type="entry name" value="RT_RNaseH"/>
    <property type="match status" value="1"/>
</dbReference>
<feature type="compositionally biased region" description="Basic and acidic residues" evidence="20">
    <location>
        <begin position="1411"/>
        <end position="1421"/>
    </location>
</feature>
<dbReference type="GO" id="GO:0005634">
    <property type="term" value="C:nucleus"/>
    <property type="evidence" value="ECO:0007669"/>
    <property type="project" value="UniProtKB-ARBA"/>
</dbReference>
<dbReference type="EMBL" id="CP059665">
    <property type="protein sequence ID" value="QRW21933.1"/>
    <property type="molecule type" value="Genomic_DNA"/>
</dbReference>
<dbReference type="Gene3D" id="3.30.70.270">
    <property type="match status" value="2"/>
</dbReference>
<feature type="domain" description="Integrase catalytic" evidence="23">
    <location>
        <begin position="3281"/>
        <end position="3440"/>
    </location>
</feature>
<keyword evidence="6" id="KW-0479">Metal-binding</keyword>
<feature type="region of interest" description="Disordered" evidence="20">
    <location>
        <begin position="1982"/>
        <end position="2038"/>
    </location>
</feature>
<feature type="region of interest" description="Disordered" evidence="20">
    <location>
        <begin position="849"/>
        <end position="957"/>
    </location>
</feature>
<dbReference type="GO" id="GO:0008270">
    <property type="term" value="F:zinc ion binding"/>
    <property type="evidence" value="ECO:0007669"/>
    <property type="project" value="UniProtKB-KW"/>
</dbReference>